<dbReference type="PANTHER" id="PTHR45339:SF1">
    <property type="entry name" value="HYBRID SIGNAL TRANSDUCTION HISTIDINE KINASE J"/>
    <property type="match status" value="1"/>
</dbReference>
<dbReference type="EMBL" id="CAJVQA010015251">
    <property type="protein sequence ID" value="CAG8736152.1"/>
    <property type="molecule type" value="Genomic_DNA"/>
</dbReference>
<evidence type="ECO:0000256" key="10">
    <source>
        <dbReference type="SAM" id="MobiDB-lite"/>
    </source>
</evidence>
<evidence type="ECO:0000256" key="6">
    <source>
        <dbReference type="ARBA" id="ARBA00023163"/>
    </source>
</evidence>
<dbReference type="GO" id="GO:0006357">
    <property type="term" value="P:regulation of transcription by RNA polymerase II"/>
    <property type="evidence" value="ECO:0007669"/>
    <property type="project" value="UniProtKB-UniRule"/>
</dbReference>
<dbReference type="CDD" id="cd17546">
    <property type="entry name" value="REC_hyHK_CKI1_RcsC-like"/>
    <property type="match status" value="1"/>
</dbReference>
<dbReference type="InterPro" id="IPR036388">
    <property type="entry name" value="WH-like_DNA-bd_sf"/>
</dbReference>
<evidence type="ECO:0000256" key="1">
    <source>
        <dbReference type="ARBA" id="ARBA00004123"/>
    </source>
</evidence>
<dbReference type="PANTHER" id="PTHR45339">
    <property type="entry name" value="HYBRID SIGNAL TRANSDUCTION HISTIDINE KINASE J"/>
    <property type="match status" value="1"/>
</dbReference>
<dbReference type="InterPro" id="IPR014402">
    <property type="entry name" value="Sig_transdc_resp-reg_Skn7"/>
</dbReference>
<dbReference type="SUPFAM" id="SSF52172">
    <property type="entry name" value="CheY-like"/>
    <property type="match status" value="1"/>
</dbReference>
<keyword evidence="13" id="KW-1185">Reference proteome</keyword>
<feature type="modified residue" description="4-aspartylphosphate" evidence="9">
    <location>
        <position position="458"/>
    </location>
</feature>
<gene>
    <name evidence="12" type="ORF">CPELLU_LOCUS13816</name>
</gene>
<organism evidence="12 13">
    <name type="scientific">Cetraspora pellucida</name>
    <dbReference type="NCBI Taxonomy" id="1433469"/>
    <lineage>
        <taxon>Eukaryota</taxon>
        <taxon>Fungi</taxon>
        <taxon>Fungi incertae sedis</taxon>
        <taxon>Mucoromycota</taxon>
        <taxon>Glomeromycotina</taxon>
        <taxon>Glomeromycetes</taxon>
        <taxon>Diversisporales</taxon>
        <taxon>Gigasporaceae</taxon>
        <taxon>Cetraspora</taxon>
    </lineage>
</organism>
<dbReference type="PROSITE" id="PS00434">
    <property type="entry name" value="HSF_DOMAIN"/>
    <property type="match status" value="1"/>
</dbReference>
<dbReference type="InterPro" id="IPR011006">
    <property type="entry name" value="CheY-like_superfamily"/>
</dbReference>
<keyword evidence="7 8" id="KW-0539">Nucleus</keyword>
<dbReference type="InterPro" id="IPR000232">
    <property type="entry name" value="HSF_DNA-bd"/>
</dbReference>
<dbReference type="GO" id="GO:0043565">
    <property type="term" value="F:sequence-specific DNA binding"/>
    <property type="evidence" value="ECO:0007669"/>
    <property type="project" value="InterPro"/>
</dbReference>
<evidence type="ECO:0000256" key="3">
    <source>
        <dbReference type="ARBA" id="ARBA00023012"/>
    </source>
</evidence>
<dbReference type="GO" id="GO:0000156">
    <property type="term" value="F:phosphorelay response regulator activity"/>
    <property type="evidence" value="ECO:0007669"/>
    <property type="project" value="InterPro"/>
</dbReference>
<comment type="subcellular location">
    <subcellularLocation>
        <location evidence="1 8">Nucleus</location>
    </subcellularLocation>
</comment>
<dbReference type="FunFam" id="3.40.50.2300:FF:000212">
    <property type="entry name" value="Stress response regulator/HFS transcription factor"/>
    <property type="match status" value="1"/>
</dbReference>
<dbReference type="Proteomes" id="UP000789759">
    <property type="component" value="Unassembled WGS sequence"/>
</dbReference>
<evidence type="ECO:0000256" key="8">
    <source>
        <dbReference type="PIRNR" id="PIRNR002595"/>
    </source>
</evidence>
<protein>
    <recommendedName>
        <fullName evidence="8">Transcription factor</fullName>
    </recommendedName>
</protein>
<dbReference type="PIRSF" id="PIRSF002595">
    <property type="entry name" value="RR_SKN7"/>
    <property type="match status" value="1"/>
</dbReference>
<name>A0A9N9IH90_9GLOM</name>
<dbReference type="PRINTS" id="PR00056">
    <property type="entry name" value="HSFDOMAIN"/>
</dbReference>
<accession>A0A9N9IH90</accession>
<evidence type="ECO:0000256" key="4">
    <source>
        <dbReference type="ARBA" id="ARBA00023015"/>
    </source>
</evidence>
<dbReference type="Pfam" id="PF00072">
    <property type="entry name" value="Response_reg"/>
    <property type="match status" value="1"/>
</dbReference>
<dbReference type="PROSITE" id="PS50110">
    <property type="entry name" value="RESPONSE_REGULATORY"/>
    <property type="match status" value="1"/>
</dbReference>
<evidence type="ECO:0000256" key="2">
    <source>
        <dbReference type="ARBA" id="ARBA00022553"/>
    </source>
</evidence>
<dbReference type="Pfam" id="PF00447">
    <property type="entry name" value="HSF_DNA-bind"/>
    <property type="match status" value="1"/>
</dbReference>
<evidence type="ECO:0000313" key="12">
    <source>
        <dbReference type="EMBL" id="CAG8736152.1"/>
    </source>
</evidence>
<dbReference type="InterPro" id="IPR036390">
    <property type="entry name" value="WH_DNA-bd_sf"/>
</dbReference>
<evidence type="ECO:0000313" key="13">
    <source>
        <dbReference type="Proteomes" id="UP000789759"/>
    </source>
</evidence>
<keyword evidence="2 9" id="KW-0597">Phosphoprotein</keyword>
<keyword evidence="5 8" id="KW-0238">DNA-binding</keyword>
<sequence>MSNISGGPDFVRKLFKMLEDTSYSEVVSWGANGDSFVVKEIDAFTKTILPRHFKHSNFASFVRQLNKYDFHKVRSTDDSAGLYGEQAWEFHHPQFHYNNRDQLDSIKRKTPANRKPVNANPPSEVSTNPQLNDLQNQINNLGKLQSVMNERLHSLSKSYDTVVQDILNFKKNMVAQDQLMQELIQYLIGLEAEKSSSSRSFGHGNSLNDGINNSFVPSEQAQKLINSYAQVSRASFDQMNEISQRAQSLHNITSNTSNMNNRSIISSEPLTIPSTLSPLESENAINLNNDIRNISNSSDAMSNVFITSQRSSAIENSEVPKVTDTSQRTDNYVPGVIFNNIMTSDDVTVFTFGHLSPKQSHASSSSNIIPVSNSSSSNALRVVNTSQHASNHMRVHRSTLAPVWSVPPKVLLVDDDLVYQKFGSKLLEVFGCSFDIAVDGIGAVNKMNISKYDLVLMDIVLPNLDGVKATAQIRQFDNSTPIISMTSSASQQDCSLYLSHGMNDVLAKPFNKATFFKMLENYCSHLVMPNFQSIPRPFSVSDISTSASNSDMFSHSSNTSVGEKNNDHDSLIPNQMALTVSDGSYSSGGPLFGFDYMQVMNHLVNASSVTRGKNVIENDFQDQRPRKKPKFEVLE</sequence>
<reference evidence="12" key="1">
    <citation type="submission" date="2021-06" db="EMBL/GenBank/DDBJ databases">
        <authorList>
            <person name="Kallberg Y."/>
            <person name="Tangrot J."/>
            <person name="Rosling A."/>
        </authorList>
    </citation>
    <scope>NUCLEOTIDE SEQUENCE</scope>
    <source>
        <strain evidence="12">FL966</strain>
    </source>
</reference>
<dbReference type="SMART" id="SM00415">
    <property type="entry name" value="HSF"/>
    <property type="match status" value="1"/>
</dbReference>
<dbReference type="FunFam" id="1.10.10.10:FF:000027">
    <property type="entry name" value="Heat shock transcription factor 1"/>
    <property type="match status" value="1"/>
</dbReference>
<evidence type="ECO:0000256" key="7">
    <source>
        <dbReference type="ARBA" id="ARBA00023242"/>
    </source>
</evidence>
<dbReference type="Gene3D" id="1.10.10.10">
    <property type="entry name" value="Winged helix-like DNA-binding domain superfamily/Winged helix DNA-binding domain"/>
    <property type="match status" value="1"/>
</dbReference>
<comment type="caution">
    <text evidence="12">The sequence shown here is derived from an EMBL/GenBank/DDBJ whole genome shotgun (WGS) entry which is preliminary data.</text>
</comment>
<keyword evidence="3" id="KW-0902">Two-component regulatory system</keyword>
<keyword evidence="6 8" id="KW-0804">Transcription</keyword>
<dbReference type="SMART" id="SM00448">
    <property type="entry name" value="REC"/>
    <property type="match status" value="1"/>
</dbReference>
<evidence type="ECO:0000256" key="9">
    <source>
        <dbReference type="PROSITE-ProRule" id="PRU00169"/>
    </source>
</evidence>
<dbReference type="GO" id="GO:0003700">
    <property type="term" value="F:DNA-binding transcription factor activity"/>
    <property type="evidence" value="ECO:0007669"/>
    <property type="project" value="UniProtKB-UniRule"/>
</dbReference>
<keyword evidence="4 8" id="KW-0805">Transcription regulation</keyword>
<evidence type="ECO:0000256" key="5">
    <source>
        <dbReference type="ARBA" id="ARBA00023125"/>
    </source>
</evidence>
<dbReference type="GO" id="GO:0005634">
    <property type="term" value="C:nucleus"/>
    <property type="evidence" value="ECO:0007669"/>
    <property type="project" value="UniProtKB-SubCell"/>
</dbReference>
<proteinExistence type="predicted"/>
<dbReference type="AlphaFoldDB" id="A0A9N9IH90"/>
<dbReference type="SUPFAM" id="SSF46785">
    <property type="entry name" value="Winged helix' DNA-binding domain"/>
    <property type="match status" value="1"/>
</dbReference>
<feature type="region of interest" description="Disordered" evidence="10">
    <location>
        <begin position="111"/>
        <end position="130"/>
    </location>
</feature>
<dbReference type="Gene3D" id="3.40.50.2300">
    <property type="match status" value="1"/>
</dbReference>
<evidence type="ECO:0000259" key="11">
    <source>
        <dbReference type="PROSITE" id="PS50110"/>
    </source>
</evidence>
<dbReference type="OrthoDB" id="60033at2759"/>
<dbReference type="InterPro" id="IPR001789">
    <property type="entry name" value="Sig_transdc_resp-reg_receiver"/>
</dbReference>
<feature type="domain" description="Response regulatory" evidence="11">
    <location>
        <begin position="409"/>
        <end position="523"/>
    </location>
</feature>